<evidence type="ECO:0000313" key="2">
    <source>
        <dbReference type="Proteomes" id="UP001479436"/>
    </source>
</evidence>
<gene>
    <name evidence="1" type="ORF">K7432_006971</name>
</gene>
<sequence length="184" mass="21048">MFSIIYPRFLYWTFVASKMSVKLTLMVILAPRLVSTLRLTYVTPKLLTWNLKPLSKSLGPFFQASILFLRSRTQGWVKEAWGTLLPRPDQTPVRPLYKPLLKKKSPPNTRNTTPVSAIRIELFLQKNLQRVITNRNQKTSSTLGLQTPQKMKFIDAPFTSTSQLNLAHKKTDLFHSSIMVTATA</sequence>
<dbReference type="Proteomes" id="UP001479436">
    <property type="component" value="Unassembled WGS sequence"/>
</dbReference>
<protein>
    <submittedName>
        <fullName evidence="1">Uncharacterized protein</fullName>
    </submittedName>
</protein>
<accession>A0ABR2W116</accession>
<proteinExistence type="predicted"/>
<comment type="caution">
    <text evidence="1">The sequence shown here is derived from an EMBL/GenBank/DDBJ whole genome shotgun (WGS) entry which is preliminary data.</text>
</comment>
<name>A0ABR2W116_9FUNG</name>
<reference evidence="1 2" key="1">
    <citation type="submission" date="2023-04" db="EMBL/GenBank/DDBJ databases">
        <title>Genome of Basidiobolus ranarum AG-B5.</title>
        <authorList>
            <person name="Stajich J.E."/>
            <person name="Carter-House D."/>
            <person name="Gryganskyi A."/>
        </authorList>
    </citation>
    <scope>NUCLEOTIDE SEQUENCE [LARGE SCALE GENOMIC DNA]</scope>
    <source>
        <strain evidence="1 2">AG-B5</strain>
    </source>
</reference>
<organism evidence="1 2">
    <name type="scientific">Basidiobolus ranarum</name>
    <dbReference type="NCBI Taxonomy" id="34480"/>
    <lineage>
        <taxon>Eukaryota</taxon>
        <taxon>Fungi</taxon>
        <taxon>Fungi incertae sedis</taxon>
        <taxon>Zoopagomycota</taxon>
        <taxon>Entomophthoromycotina</taxon>
        <taxon>Basidiobolomycetes</taxon>
        <taxon>Basidiobolales</taxon>
        <taxon>Basidiobolaceae</taxon>
        <taxon>Basidiobolus</taxon>
    </lineage>
</organism>
<evidence type="ECO:0000313" key="1">
    <source>
        <dbReference type="EMBL" id="KAK9712694.1"/>
    </source>
</evidence>
<keyword evidence="2" id="KW-1185">Reference proteome</keyword>
<dbReference type="EMBL" id="JASJQH010007203">
    <property type="protein sequence ID" value="KAK9712694.1"/>
    <property type="molecule type" value="Genomic_DNA"/>
</dbReference>